<organism evidence="16">
    <name type="scientific">Photinus pyralis</name>
    <name type="common">Common eastern firefly</name>
    <name type="synonym">Lampyris pyralis</name>
    <dbReference type="NCBI Taxonomy" id="7054"/>
    <lineage>
        <taxon>Eukaryota</taxon>
        <taxon>Metazoa</taxon>
        <taxon>Ecdysozoa</taxon>
        <taxon>Arthropoda</taxon>
        <taxon>Hexapoda</taxon>
        <taxon>Insecta</taxon>
        <taxon>Pterygota</taxon>
        <taxon>Neoptera</taxon>
        <taxon>Endopterygota</taxon>
        <taxon>Coleoptera</taxon>
        <taxon>Polyphaga</taxon>
        <taxon>Elateriformia</taxon>
        <taxon>Elateroidea</taxon>
        <taxon>Lampyridae</taxon>
        <taxon>Lampyrinae</taxon>
        <taxon>Photinus</taxon>
    </lineage>
</organism>
<evidence type="ECO:0000256" key="5">
    <source>
        <dbReference type="ARBA" id="ARBA00022729"/>
    </source>
</evidence>
<dbReference type="GO" id="GO:0003756">
    <property type="term" value="F:protein disulfide isomerase activity"/>
    <property type="evidence" value="ECO:0007669"/>
    <property type="project" value="UniProtKB-EC"/>
</dbReference>
<comment type="subcellular location">
    <subcellularLocation>
        <location evidence="2">Endoplasmic reticulum lumen</location>
    </subcellularLocation>
</comment>
<dbReference type="NCBIfam" id="TIGR01130">
    <property type="entry name" value="ER_PDI_fam"/>
    <property type="match status" value="1"/>
</dbReference>
<comment type="catalytic activity">
    <reaction evidence="1 13">
        <text>Catalyzes the rearrangement of -S-S- bonds in proteins.</text>
        <dbReference type="EC" id="5.3.4.1"/>
    </reaction>
</comment>
<protein>
    <recommendedName>
        <fullName evidence="4 13">Protein disulfide-isomerase</fullName>
        <ecNumber evidence="4 13">5.3.4.1</ecNumber>
    </recommendedName>
</protein>
<dbReference type="CDD" id="cd02995">
    <property type="entry name" value="PDI_a_PDI_a'_C"/>
    <property type="match status" value="1"/>
</dbReference>
<evidence type="ECO:0000259" key="15">
    <source>
        <dbReference type="PROSITE" id="PS51352"/>
    </source>
</evidence>
<evidence type="ECO:0000313" key="17">
    <source>
        <dbReference type="EMBL" id="KAB0796262.1"/>
    </source>
</evidence>
<evidence type="ECO:0000313" key="16">
    <source>
        <dbReference type="EMBL" id="JAV51631.1"/>
    </source>
</evidence>
<feature type="disulfide bond" description="Redox-active" evidence="11">
    <location>
        <begin position="392"/>
        <end position="395"/>
    </location>
</feature>
<reference evidence="16" key="1">
    <citation type="journal article" date="2016" name="Sci. Rep.">
        <title>Molecular characterization of firefly nuptial gifts: a multi-omics approach sheds light on postcopulatory sexual selection.</title>
        <authorList>
            <person name="Al-Wathiqui N."/>
            <person name="Fallon T.R."/>
            <person name="South A."/>
            <person name="Weng J.K."/>
            <person name="Lewis S.M."/>
        </authorList>
    </citation>
    <scope>NUCLEOTIDE SEQUENCE</scope>
</reference>
<dbReference type="FunFam" id="3.40.30.10:FF:000042">
    <property type="entry name" value="protein disulfide-isomerase A2"/>
    <property type="match status" value="1"/>
</dbReference>
<dbReference type="EMBL" id="GEZM01103000">
    <property type="protein sequence ID" value="JAV51631.1"/>
    <property type="molecule type" value="Transcribed_RNA"/>
</dbReference>
<proteinExistence type="inferred from homology"/>
<dbReference type="CDD" id="cd02982">
    <property type="entry name" value="PDI_b'_family"/>
    <property type="match status" value="1"/>
</dbReference>
<keyword evidence="9 13" id="KW-0413">Isomerase</keyword>
<evidence type="ECO:0000256" key="2">
    <source>
        <dbReference type="ARBA" id="ARBA00004319"/>
    </source>
</evidence>
<dbReference type="CDD" id="cd02961">
    <property type="entry name" value="PDI_a_family"/>
    <property type="match status" value="1"/>
</dbReference>
<evidence type="ECO:0000256" key="6">
    <source>
        <dbReference type="ARBA" id="ARBA00022737"/>
    </source>
</evidence>
<dbReference type="OrthoDB" id="427280at2759"/>
<evidence type="ECO:0000256" key="4">
    <source>
        <dbReference type="ARBA" id="ARBA00012723"/>
    </source>
</evidence>
<evidence type="ECO:0000256" key="1">
    <source>
        <dbReference type="ARBA" id="ARBA00001182"/>
    </source>
</evidence>
<dbReference type="Proteomes" id="UP000327044">
    <property type="component" value="Unassembled WGS sequence"/>
</dbReference>
<dbReference type="FunFam" id="3.40.30.10:FF:000023">
    <property type="entry name" value="Protein disulfide-isomerase"/>
    <property type="match status" value="1"/>
</dbReference>
<feature type="signal peptide" evidence="13">
    <location>
        <begin position="1"/>
        <end position="16"/>
    </location>
</feature>
<dbReference type="EC" id="5.3.4.1" evidence="4 13"/>
<dbReference type="InterPro" id="IPR005788">
    <property type="entry name" value="PDI_thioredoxin-like_dom"/>
</dbReference>
<feature type="disulfide bond" description="Redox-active" evidence="11">
    <location>
        <begin position="51"/>
        <end position="54"/>
    </location>
</feature>
<evidence type="ECO:0000256" key="14">
    <source>
        <dbReference type="SAM" id="MobiDB-lite"/>
    </source>
</evidence>
<comment type="similarity">
    <text evidence="3 12">Belongs to the protein disulfide isomerase family.</text>
</comment>
<dbReference type="SUPFAM" id="SSF52833">
    <property type="entry name" value="Thioredoxin-like"/>
    <property type="match status" value="4"/>
</dbReference>
<reference evidence="17 18" key="2">
    <citation type="journal article" date="2018" name="Elife">
        <title>Firefly genomes illuminate parallel origins of bioluminescence in beetles.</title>
        <authorList>
            <person name="Fallon T.R."/>
            <person name="Lower S.E."/>
            <person name="Chang C.H."/>
            <person name="Bessho-Uehara M."/>
            <person name="Martin G.J."/>
            <person name="Bewick A.J."/>
            <person name="Behringer M."/>
            <person name="Debat H.J."/>
            <person name="Wong I."/>
            <person name="Day J.C."/>
            <person name="Suvorov A."/>
            <person name="Silva C.J."/>
            <person name="Stanger-Hall K.F."/>
            <person name="Hall D.W."/>
            <person name="Schmitz R.J."/>
            <person name="Nelson D.R."/>
            <person name="Lewis S.M."/>
            <person name="Shigenobu S."/>
            <person name="Bybee S.M."/>
            <person name="Larracuente A.M."/>
            <person name="Oba Y."/>
            <person name="Weng J.K."/>
        </authorList>
    </citation>
    <scope>NUCLEOTIDE SEQUENCE [LARGE SCALE GENOMIC DNA]</scope>
    <source>
        <strain evidence="17">1611_PpyrPB1</strain>
        <tissue evidence="17">Whole body</tissue>
    </source>
</reference>
<evidence type="ECO:0000313" key="18">
    <source>
        <dbReference type="Proteomes" id="UP000327044"/>
    </source>
</evidence>
<keyword evidence="7" id="KW-0256">Endoplasmic reticulum</keyword>
<feature type="chain" id="PRO_5034080757" description="Protein disulfide-isomerase" evidence="13">
    <location>
        <begin position="17"/>
        <end position="486"/>
    </location>
</feature>
<keyword evidence="18" id="KW-1185">Reference proteome</keyword>
<feature type="domain" description="Thioredoxin" evidence="15">
    <location>
        <begin position="327"/>
        <end position="469"/>
    </location>
</feature>
<dbReference type="PRINTS" id="PR00421">
    <property type="entry name" value="THIOREDOXIN"/>
</dbReference>
<dbReference type="Pfam" id="PF00085">
    <property type="entry name" value="Thioredoxin"/>
    <property type="match status" value="2"/>
</dbReference>
<dbReference type="AlphaFoldDB" id="A0A1Y1JU28"/>
<dbReference type="GO" id="GO:0005788">
    <property type="term" value="C:endoplasmic reticulum lumen"/>
    <property type="evidence" value="ECO:0007669"/>
    <property type="project" value="UniProtKB-SubCell"/>
</dbReference>
<evidence type="ECO:0000256" key="8">
    <source>
        <dbReference type="ARBA" id="ARBA00023157"/>
    </source>
</evidence>
<keyword evidence="8 11" id="KW-1015">Disulfide bond</keyword>
<keyword evidence="6" id="KW-0677">Repeat</keyword>
<evidence type="ECO:0000256" key="12">
    <source>
        <dbReference type="RuleBase" id="RU004208"/>
    </source>
</evidence>
<reference evidence="17" key="3">
    <citation type="submission" date="2019-08" db="EMBL/GenBank/DDBJ databases">
        <authorList>
            <consortium name="Photinus pyralis genome working group"/>
            <person name="Fallon T.R."/>
            <person name="Sander Lower S.E."/>
            <person name="Weng J.-K."/>
        </authorList>
    </citation>
    <scope>NUCLEOTIDE SEQUENCE</scope>
    <source>
        <strain evidence="17">1611_PpyrPB1</strain>
        <tissue evidence="17">Whole body</tissue>
    </source>
</reference>
<evidence type="ECO:0000256" key="13">
    <source>
        <dbReference type="RuleBase" id="RU361130"/>
    </source>
</evidence>
<keyword evidence="10 11" id="KW-0676">Redox-active center</keyword>
<name>A0A1Y1JU28_PHOPY</name>
<dbReference type="Gene3D" id="3.40.30.10">
    <property type="entry name" value="Glutaredoxin"/>
    <property type="match status" value="4"/>
</dbReference>
<dbReference type="CDD" id="cd02981">
    <property type="entry name" value="PDI_b_family"/>
    <property type="match status" value="1"/>
</dbReference>
<evidence type="ECO:0000256" key="3">
    <source>
        <dbReference type="ARBA" id="ARBA00006347"/>
    </source>
</evidence>
<dbReference type="FunFam" id="3.40.30.10:FF:000027">
    <property type="entry name" value="protein disulfide-isomerase A2"/>
    <property type="match status" value="1"/>
</dbReference>
<dbReference type="InterPro" id="IPR036249">
    <property type="entry name" value="Thioredoxin-like_sf"/>
</dbReference>
<evidence type="ECO:0000256" key="10">
    <source>
        <dbReference type="ARBA" id="ARBA00023284"/>
    </source>
</evidence>
<dbReference type="InterPro" id="IPR017937">
    <property type="entry name" value="Thioredoxin_CS"/>
</dbReference>
<dbReference type="GO" id="GO:0006457">
    <property type="term" value="P:protein folding"/>
    <property type="evidence" value="ECO:0007669"/>
    <property type="project" value="TreeGrafter"/>
</dbReference>
<dbReference type="NCBIfam" id="TIGR01126">
    <property type="entry name" value="pdi_dom"/>
    <property type="match status" value="2"/>
</dbReference>
<dbReference type="EMBL" id="VVIM01000007">
    <property type="protein sequence ID" value="KAB0796262.1"/>
    <property type="molecule type" value="Genomic_DNA"/>
</dbReference>
<dbReference type="InParanoid" id="A0A1Y1JU28"/>
<accession>A0A1Y1JU28</accession>
<feature type="region of interest" description="Disordered" evidence="14">
    <location>
        <begin position="466"/>
        <end position="486"/>
    </location>
</feature>
<gene>
    <name evidence="17" type="ORF">PPYR_10323</name>
</gene>
<keyword evidence="5 13" id="KW-0732">Signal</keyword>
<dbReference type="InterPro" id="IPR005792">
    <property type="entry name" value="Prot_disulphide_isomerase"/>
</dbReference>
<dbReference type="PANTHER" id="PTHR18929:SF240">
    <property type="entry name" value="PROTEIN DISULFIDE-ISOMERASE"/>
    <property type="match status" value="1"/>
</dbReference>
<dbReference type="PROSITE" id="PS00194">
    <property type="entry name" value="THIOREDOXIN_1"/>
    <property type="match status" value="1"/>
</dbReference>
<dbReference type="Pfam" id="PF13848">
    <property type="entry name" value="Thioredoxin_6"/>
    <property type="match status" value="1"/>
</dbReference>
<dbReference type="PROSITE" id="PS51352">
    <property type="entry name" value="THIOREDOXIN_2"/>
    <property type="match status" value="2"/>
</dbReference>
<feature type="domain" description="Thioredoxin" evidence="15">
    <location>
        <begin position="1"/>
        <end position="129"/>
    </location>
</feature>
<evidence type="ECO:0000256" key="9">
    <source>
        <dbReference type="ARBA" id="ARBA00023235"/>
    </source>
</evidence>
<dbReference type="PANTHER" id="PTHR18929">
    <property type="entry name" value="PROTEIN DISULFIDE ISOMERASE"/>
    <property type="match status" value="1"/>
</dbReference>
<evidence type="ECO:0000256" key="11">
    <source>
        <dbReference type="PIRSR" id="PIRSR605792-51"/>
    </source>
</evidence>
<dbReference type="InterPro" id="IPR013766">
    <property type="entry name" value="Thioredoxin_domain"/>
</dbReference>
<dbReference type="GO" id="GO:0034976">
    <property type="term" value="P:response to endoplasmic reticulum stress"/>
    <property type="evidence" value="ECO:0007669"/>
    <property type="project" value="TreeGrafter"/>
</dbReference>
<evidence type="ECO:0000256" key="7">
    <source>
        <dbReference type="ARBA" id="ARBA00022824"/>
    </source>
</evidence>
<sequence length="486" mass="54761">MFVLFLVLTLTASCRGEVELEDGVAVLTDDTFDEYIGSRDYVLVEFYAPWCGHCKSLAPEYAKAAQILSEAESPITLAKVDATQQNALAEKYKVSGYPTLKFFKNGSPIPYTGGRVAEGIVIWLNKRIGPSAQDLKSPEDTKALIDQNEVVTVGFFKDQSSANAAVFLEMADSNDEMVFGITSDEHVFKQYSAKNGDIFLFKKYDDKLVQFKGELNAENLKRFLEDASRPLVSEVTIASARKLFSSEIKHFLLLILSKSNEKSSKYVEALRSIAKSFKQKMIFVTIDSDVEENEAFMQFLKATADDVPVMRIIHDFSNLKRYVPKSKEVTAKSIDKFVQDYFDGKLERHLLSEDLPEDWNKGPVYTLVASNFDSVAFDTTKDVLVEFYAPWCGFCKKIAPIYEEVGEYFKDKDDVIIAKMDATLNELEHTNVRGFPTIKFYPKGSTEGITFEGDRSFKGIVKFVESGGTDQSEEEETEDTPQKDEL</sequence>